<dbReference type="PROSITE" id="PS50191">
    <property type="entry name" value="CRAL_TRIO"/>
    <property type="match status" value="1"/>
</dbReference>
<sequence>MAQEEIQKPAASIPVKDDTPAPVKEVEVPVTAEKAVAAPSEDEVKLAVSEDVAVKEEEVATGKEILQSESFKEEGYLASELAESEKNALAELKELVREALNKHEFTAPPQAEEKKTEETEEKNEEVKTEEKSVEAETKTEDKSAAPVETKKEETAPIVAETKKEETSVAPAPVAAETKKEEKSVAPAPVVAETKKEEISAVPTPVETKPDAPVTTETKEEEKVIPVDTTPAAPVTTETKEVEKVIPVETTPAAPVTTETTEEEKVAPVETKPATPVVEETKKEEKATTSAPVRAVSKFIKDIFVSVTSTEKKKEEEKPAVVTIEKAFAADQEEGTKTVEATEESIVSITLPETAAYVEPEQVSIWGIPLLEDERSDVILLKFLRARDFKVKEAFTMLKNTVQWRKENNIDDLVSEDLEGSEFEKLVFTHGVDKQGHVVIYSSYGEFQNKEIFSDKEKLSKFLKWRIQFQEKCVRSLDFSPEAKSSFVFVSDFRNAPGLGKRTLWQFIRRAVKQFEDNYPEFVARELFINVPWWYIPYYKTFGTIITSPRTRSKMVLSGPSKSAETIFKYVAPEVVPVMYGGLSKDSPFTVEDGVTEAVVKPTSKYTIDLPATEGSTLSWELRVLGADVSYGAQFEPSNEASYTVIVTKNRKIGLTDEPVITDSFKASEPGKVVITIDNQTSKKKKVLYRSKTQA</sequence>
<keyword evidence="4" id="KW-0813">Transport</keyword>
<dbReference type="AlphaFoldDB" id="R0IME6"/>
<dbReference type="FunFam" id="3.40.525.10:FF:000025">
    <property type="entry name" value="PATELLIN 2"/>
    <property type="match status" value="1"/>
</dbReference>
<comment type="subcellular location">
    <subcellularLocation>
        <location evidence="2">Cytoplasm</location>
    </subcellularLocation>
    <subcellularLocation>
        <location evidence="1">Membrane</location>
        <topology evidence="1">Peripheral membrane protein</topology>
    </subcellularLocation>
</comment>
<keyword evidence="6" id="KW-1017">Isopeptide bond</keyword>
<dbReference type="GO" id="GO:0005737">
    <property type="term" value="C:cytoplasm"/>
    <property type="evidence" value="ECO:0007669"/>
    <property type="project" value="UniProtKB-SubCell"/>
</dbReference>
<proteinExistence type="inferred from homology"/>
<feature type="domain" description="CRAL-TRIO" evidence="16">
    <location>
        <begin position="415"/>
        <end position="587"/>
    </location>
</feature>
<dbReference type="InterPro" id="IPR009038">
    <property type="entry name" value="GOLD_dom"/>
</dbReference>
<dbReference type="Pfam" id="PF25099">
    <property type="entry name" value="GOLD_PATL1_C"/>
    <property type="match status" value="1"/>
</dbReference>
<dbReference type="GO" id="GO:0008289">
    <property type="term" value="F:lipid binding"/>
    <property type="evidence" value="ECO:0007669"/>
    <property type="project" value="UniProtKB-KW"/>
</dbReference>
<evidence type="ECO:0000256" key="10">
    <source>
        <dbReference type="ARBA" id="ARBA00022990"/>
    </source>
</evidence>
<comment type="similarity">
    <text evidence="3">Belongs to the patellin family.</text>
</comment>
<dbReference type="GO" id="GO:0051301">
    <property type="term" value="P:cell division"/>
    <property type="evidence" value="ECO:0007669"/>
    <property type="project" value="UniProtKB-KW"/>
</dbReference>
<evidence type="ECO:0000256" key="1">
    <source>
        <dbReference type="ARBA" id="ARBA00004170"/>
    </source>
</evidence>
<evidence type="ECO:0000256" key="9">
    <source>
        <dbReference type="ARBA" id="ARBA00022843"/>
    </source>
</evidence>
<feature type="compositionally biased region" description="Low complexity" evidence="15">
    <location>
        <begin position="246"/>
        <end position="258"/>
    </location>
</feature>
<feature type="compositionally biased region" description="Basic and acidic residues" evidence="15">
    <location>
        <begin position="101"/>
        <end position="117"/>
    </location>
</feature>
<evidence type="ECO:0000256" key="13">
    <source>
        <dbReference type="ARBA" id="ARBA00023306"/>
    </source>
</evidence>
<dbReference type="SUPFAM" id="SSF52087">
    <property type="entry name" value="CRAL/TRIO domain"/>
    <property type="match status" value="1"/>
</dbReference>
<feature type="region of interest" description="Disordered" evidence="15">
    <location>
        <begin position="1"/>
        <end position="22"/>
    </location>
</feature>
<dbReference type="PANTHER" id="PTHR45932:SF27">
    <property type="entry name" value="PATELLIN-2"/>
    <property type="match status" value="1"/>
</dbReference>
<feature type="compositionally biased region" description="Low complexity" evidence="15">
    <location>
        <begin position="225"/>
        <end position="236"/>
    </location>
</feature>
<evidence type="ECO:0000256" key="15">
    <source>
        <dbReference type="SAM" id="MobiDB-lite"/>
    </source>
</evidence>
<dbReference type="SUPFAM" id="SSF46938">
    <property type="entry name" value="CRAL/TRIO N-terminal domain"/>
    <property type="match status" value="1"/>
</dbReference>
<dbReference type="InterPro" id="IPR044834">
    <property type="entry name" value="PATL"/>
</dbReference>
<dbReference type="CDD" id="cd00170">
    <property type="entry name" value="SEC14"/>
    <property type="match status" value="1"/>
</dbReference>
<accession>R0IME6</accession>
<organism evidence="18 19">
    <name type="scientific">Capsella rubella</name>
    <dbReference type="NCBI Taxonomy" id="81985"/>
    <lineage>
        <taxon>Eukaryota</taxon>
        <taxon>Viridiplantae</taxon>
        <taxon>Streptophyta</taxon>
        <taxon>Embryophyta</taxon>
        <taxon>Tracheophyta</taxon>
        <taxon>Spermatophyta</taxon>
        <taxon>Magnoliopsida</taxon>
        <taxon>eudicotyledons</taxon>
        <taxon>Gunneridae</taxon>
        <taxon>Pentapetalae</taxon>
        <taxon>rosids</taxon>
        <taxon>malvids</taxon>
        <taxon>Brassicales</taxon>
        <taxon>Brassicaceae</taxon>
        <taxon>Camelineae</taxon>
        <taxon>Capsella</taxon>
    </lineage>
</organism>
<keyword evidence="7" id="KW-0597">Phosphoprotein</keyword>
<dbReference type="STRING" id="81985.R0IME6"/>
<dbReference type="SMART" id="SM00516">
    <property type="entry name" value="SEC14"/>
    <property type="match status" value="1"/>
</dbReference>
<dbReference type="Gene3D" id="2.60.120.680">
    <property type="entry name" value="GOLD domain"/>
    <property type="match status" value="1"/>
</dbReference>
<evidence type="ECO:0000256" key="11">
    <source>
        <dbReference type="ARBA" id="ARBA00023121"/>
    </source>
</evidence>
<dbReference type="InterPro" id="IPR036598">
    <property type="entry name" value="GOLD_dom_sf"/>
</dbReference>
<dbReference type="KEGG" id="crb:17898873"/>
<dbReference type="SUPFAM" id="SSF101576">
    <property type="entry name" value="Supernatant protein factor (SPF), C-terminal domain"/>
    <property type="match status" value="1"/>
</dbReference>
<feature type="region of interest" description="Disordered" evidence="15">
    <location>
        <begin position="101"/>
        <end position="285"/>
    </location>
</feature>
<keyword evidence="10" id="KW-0007">Acetylation</keyword>
<dbReference type="InterPro" id="IPR001251">
    <property type="entry name" value="CRAL-TRIO_dom"/>
</dbReference>
<evidence type="ECO:0000259" key="17">
    <source>
        <dbReference type="PROSITE" id="PS50866"/>
    </source>
</evidence>
<dbReference type="InterPro" id="IPR056794">
    <property type="entry name" value="PATL1-6_C_GOLD"/>
</dbReference>
<protein>
    <recommendedName>
        <fullName evidence="20">CRAL-TRIO domain-containing protein</fullName>
    </recommendedName>
</protein>
<evidence type="ECO:0000256" key="5">
    <source>
        <dbReference type="ARBA" id="ARBA00022490"/>
    </source>
</evidence>
<evidence type="ECO:0000256" key="7">
    <source>
        <dbReference type="ARBA" id="ARBA00022553"/>
    </source>
</evidence>
<reference evidence="19" key="1">
    <citation type="journal article" date="2013" name="Nat. Genet.">
        <title>The Capsella rubella genome and the genomic consequences of rapid mating system evolution.</title>
        <authorList>
            <person name="Slotte T."/>
            <person name="Hazzouri K.M."/>
            <person name="Agren J.A."/>
            <person name="Koenig D."/>
            <person name="Maumus F."/>
            <person name="Guo Y.L."/>
            <person name="Steige K."/>
            <person name="Platts A.E."/>
            <person name="Escobar J.S."/>
            <person name="Newman L.K."/>
            <person name="Wang W."/>
            <person name="Mandakova T."/>
            <person name="Vello E."/>
            <person name="Smith L.M."/>
            <person name="Henz S.R."/>
            <person name="Steffen J."/>
            <person name="Takuno S."/>
            <person name="Brandvain Y."/>
            <person name="Coop G."/>
            <person name="Andolfatto P."/>
            <person name="Hu T.T."/>
            <person name="Blanchette M."/>
            <person name="Clark R.M."/>
            <person name="Quesneville H."/>
            <person name="Nordborg M."/>
            <person name="Gaut B.S."/>
            <person name="Lysak M.A."/>
            <person name="Jenkins J."/>
            <person name="Grimwood J."/>
            <person name="Chapman J."/>
            <person name="Prochnik S."/>
            <person name="Shu S."/>
            <person name="Rokhsar D."/>
            <person name="Schmutz J."/>
            <person name="Weigel D."/>
            <person name="Wright S.I."/>
        </authorList>
    </citation>
    <scope>NUCLEOTIDE SEQUENCE [LARGE SCALE GENOMIC DNA]</scope>
    <source>
        <strain evidence="19">cv. Monte Gargano</strain>
    </source>
</reference>
<dbReference type="OrthoDB" id="75724at2759"/>
<evidence type="ECO:0000256" key="8">
    <source>
        <dbReference type="ARBA" id="ARBA00022618"/>
    </source>
</evidence>
<dbReference type="InterPro" id="IPR036865">
    <property type="entry name" value="CRAL-TRIO_dom_sf"/>
</dbReference>
<keyword evidence="19" id="KW-1185">Reference proteome</keyword>
<comment type="function">
    <text evidence="14">Carrier protein that may be involved in membrane-trafficking events associated with cell plate formation during cytokinesis. Binds to some hydrophobic molecules such as phosphoinositides and promotes their transfer between the different cellular sites.</text>
</comment>
<dbReference type="Proteomes" id="UP000029121">
    <property type="component" value="Unassembled WGS sequence"/>
</dbReference>
<evidence type="ECO:0000259" key="16">
    <source>
        <dbReference type="PROSITE" id="PS50191"/>
    </source>
</evidence>
<evidence type="ECO:0008006" key="20">
    <source>
        <dbReference type="Google" id="ProtNLM"/>
    </source>
</evidence>
<evidence type="ECO:0000256" key="3">
    <source>
        <dbReference type="ARBA" id="ARBA00007155"/>
    </source>
</evidence>
<dbReference type="EMBL" id="KB870805">
    <property type="protein sequence ID" value="EOA39810.1"/>
    <property type="molecule type" value="Genomic_DNA"/>
</dbReference>
<evidence type="ECO:0000256" key="12">
    <source>
        <dbReference type="ARBA" id="ARBA00023136"/>
    </source>
</evidence>
<keyword evidence="13" id="KW-0131">Cell cycle</keyword>
<dbReference type="PANTHER" id="PTHR45932">
    <property type="entry name" value="PATELLIN-1"/>
    <property type="match status" value="1"/>
</dbReference>
<evidence type="ECO:0000313" key="19">
    <source>
        <dbReference type="Proteomes" id="UP000029121"/>
    </source>
</evidence>
<evidence type="ECO:0000256" key="4">
    <source>
        <dbReference type="ARBA" id="ARBA00022448"/>
    </source>
</evidence>
<keyword evidence="5" id="KW-0963">Cytoplasm</keyword>
<evidence type="ECO:0000256" key="2">
    <source>
        <dbReference type="ARBA" id="ARBA00004496"/>
    </source>
</evidence>
<dbReference type="Gene3D" id="3.40.525.10">
    <property type="entry name" value="CRAL-TRIO lipid binding domain"/>
    <property type="match status" value="1"/>
</dbReference>
<keyword evidence="8" id="KW-0132">Cell division</keyword>
<gene>
    <name evidence="18" type="ORF">CARUB_v10008471mg</name>
</gene>
<dbReference type="eggNOG" id="KOG1471">
    <property type="taxonomic scope" value="Eukaryota"/>
</dbReference>
<keyword evidence="12" id="KW-0472">Membrane</keyword>
<dbReference type="InterPro" id="IPR036273">
    <property type="entry name" value="CRAL/TRIO_N_dom_sf"/>
</dbReference>
<dbReference type="GO" id="GO:0016020">
    <property type="term" value="C:membrane"/>
    <property type="evidence" value="ECO:0007669"/>
    <property type="project" value="UniProtKB-SubCell"/>
</dbReference>
<feature type="compositionally biased region" description="Basic and acidic residues" evidence="15">
    <location>
        <begin position="124"/>
        <end position="166"/>
    </location>
</feature>
<keyword evidence="11" id="KW-0446">Lipid-binding</keyword>
<dbReference type="Pfam" id="PF03765">
    <property type="entry name" value="CRAL_TRIO_N"/>
    <property type="match status" value="1"/>
</dbReference>
<evidence type="ECO:0000256" key="14">
    <source>
        <dbReference type="ARBA" id="ARBA00053702"/>
    </source>
</evidence>
<evidence type="ECO:0000256" key="6">
    <source>
        <dbReference type="ARBA" id="ARBA00022499"/>
    </source>
</evidence>
<dbReference type="PROSITE" id="PS50866">
    <property type="entry name" value="GOLD"/>
    <property type="match status" value="1"/>
</dbReference>
<dbReference type="SMART" id="SM01100">
    <property type="entry name" value="CRAL_TRIO_N"/>
    <property type="match status" value="1"/>
</dbReference>
<keyword evidence="9" id="KW-0832">Ubl conjugation</keyword>
<dbReference type="Gene3D" id="1.10.8.20">
    <property type="entry name" value="N-terminal domain of phosphatidylinositol transfer protein sec14p"/>
    <property type="match status" value="1"/>
</dbReference>
<dbReference type="GO" id="GO:0002020">
    <property type="term" value="F:protease binding"/>
    <property type="evidence" value="ECO:0007669"/>
    <property type="project" value="UniProtKB-ARBA"/>
</dbReference>
<dbReference type="Pfam" id="PF00650">
    <property type="entry name" value="CRAL_TRIO"/>
    <property type="match status" value="1"/>
</dbReference>
<evidence type="ECO:0000313" key="18">
    <source>
        <dbReference type="EMBL" id="EOA39810.1"/>
    </source>
</evidence>
<dbReference type="InterPro" id="IPR011074">
    <property type="entry name" value="CRAL/TRIO_N_dom"/>
</dbReference>
<name>R0IME6_9BRAS</name>
<feature type="domain" description="GOLD" evidence="17">
    <location>
        <begin position="591"/>
        <end position="692"/>
    </location>
</feature>
<dbReference type="FunFam" id="2.60.120.680:FF:000008">
    <property type="entry name" value="PATELLIN 2"/>
    <property type="match status" value="1"/>
</dbReference>